<dbReference type="GO" id="GO:0045302">
    <property type="term" value="F:choloylglycine hydrolase activity"/>
    <property type="evidence" value="ECO:0007669"/>
    <property type="project" value="UniProtKB-EC"/>
</dbReference>
<organism evidence="5 6">
    <name type="scientific">Candidatus Magnetominusculus xianensis</name>
    <dbReference type="NCBI Taxonomy" id="1748249"/>
    <lineage>
        <taxon>Bacteria</taxon>
        <taxon>Pseudomonadati</taxon>
        <taxon>Nitrospirota</taxon>
        <taxon>Nitrospiria</taxon>
        <taxon>Nitrospirales</taxon>
        <taxon>Nitrospiraceae</taxon>
        <taxon>Candidatus Magnetominusculus</taxon>
    </lineage>
</organism>
<feature type="chain" id="PRO_5046146427" evidence="3">
    <location>
        <begin position="23"/>
        <end position="321"/>
    </location>
</feature>
<feature type="domain" description="Choloylglycine hydrolase/NAAA C-terminal" evidence="4">
    <location>
        <begin position="23"/>
        <end position="262"/>
    </location>
</feature>
<dbReference type="Proteomes" id="UP000060487">
    <property type="component" value="Unassembled WGS sequence"/>
</dbReference>
<dbReference type="PANTHER" id="PTHR35527:SF2">
    <property type="entry name" value="HYDROLASE"/>
    <property type="match status" value="1"/>
</dbReference>
<dbReference type="SUPFAM" id="SSF56235">
    <property type="entry name" value="N-terminal nucleophile aminohydrolases (Ntn hydrolases)"/>
    <property type="match status" value="1"/>
</dbReference>
<name>A0ABR5SJ16_9BACT</name>
<protein>
    <submittedName>
        <fullName evidence="5">Choloylglycine hydrolase</fullName>
        <ecNumber evidence="5">3.5.1.24</ecNumber>
    </submittedName>
</protein>
<comment type="caution">
    <text evidence="5">The sequence shown here is derived from an EMBL/GenBank/DDBJ whole genome shotgun (WGS) entry which is preliminary data.</text>
</comment>
<dbReference type="PROSITE" id="PS51257">
    <property type="entry name" value="PROKAR_LIPOPROTEIN"/>
    <property type="match status" value="1"/>
</dbReference>
<evidence type="ECO:0000313" key="5">
    <source>
        <dbReference type="EMBL" id="KWT93342.1"/>
    </source>
</evidence>
<gene>
    <name evidence="5" type="ORF">ASN18_0318</name>
</gene>
<dbReference type="InterPro" id="IPR029055">
    <property type="entry name" value="Ntn_hydrolases_N"/>
</dbReference>
<dbReference type="EC" id="3.5.1.24" evidence="5"/>
<dbReference type="PANTHER" id="PTHR35527">
    <property type="entry name" value="CHOLOYLGLYCINE HYDROLASE"/>
    <property type="match status" value="1"/>
</dbReference>
<feature type="signal peptide" evidence="3">
    <location>
        <begin position="1"/>
        <end position="22"/>
    </location>
</feature>
<keyword evidence="6" id="KW-1185">Reference proteome</keyword>
<dbReference type="EMBL" id="LNQR01000011">
    <property type="protein sequence ID" value="KWT93342.1"/>
    <property type="molecule type" value="Genomic_DNA"/>
</dbReference>
<sequence length="321" mass="35744">MKGLLLVITAVLVLLLSQAAFACTDIQLTAKDGTVLVGRTLEWEGVLKNAADGTSHIYSQFDFALRAWPLGNKITSLKPDGTKGASWSAKYAYFGFVGNKTSADVSDGQNSAGLSLEMLYFPGYAEYQDVKPGDTNVIATDDFGSWLLGNFDSVDDIKRQLPKMIVWGKPNAAMANQIPQFHFVVHDKNGKSIIIEYVKKQLHIYDNTALVLTNSPDYAWMTSNLSNYINLSPDNVVRTFGALKPFGQGTGMIGIPWRLHPSFAVCKGRLPCFLRKTTGYGNGRRPLCYSYTEQRRHTFWFCEGEDTRWKLYPGLYDVEGC</sequence>
<evidence type="ECO:0000259" key="4">
    <source>
        <dbReference type="Pfam" id="PF02275"/>
    </source>
</evidence>
<dbReference type="InterPro" id="IPR052193">
    <property type="entry name" value="Peptidase_C59"/>
</dbReference>
<dbReference type="InterPro" id="IPR029132">
    <property type="entry name" value="CBAH/NAAA_C"/>
</dbReference>
<reference evidence="5 6" key="1">
    <citation type="submission" date="2015-11" db="EMBL/GenBank/DDBJ databases">
        <authorList>
            <person name="Lin W."/>
        </authorList>
    </citation>
    <scope>NUCLEOTIDE SEQUENCE [LARGE SCALE GENOMIC DNA]</scope>
    <source>
        <strain evidence="5 6">HCH-1</strain>
    </source>
</reference>
<accession>A0ABR5SJ16</accession>
<evidence type="ECO:0000313" key="6">
    <source>
        <dbReference type="Proteomes" id="UP000060487"/>
    </source>
</evidence>
<keyword evidence="2 5" id="KW-0378">Hydrolase</keyword>
<keyword evidence="3" id="KW-0732">Signal</keyword>
<dbReference type="Gene3D" id="3.60.60.10">
    <property type="entry name" value="Penicillin V Acylase, Chain A"/>
    <property type="match status" value="1"/>
</dbReference>
<comment type="similarity">
    <text evidence="1">Belongs to the peptidase C59 family.</text>
</comment>
<evidence type="ECO:0000256" key="3">
    <source>
        <dbReference type="SAM" id="SignalP"/>
    </source>
</evidence>
<proteinExistence type="inferred from homology"/>
<evidence type="ECO:0000256" key="2">
    <source>
        <dbReference type="ARBA" id="ARBA00022801"/>
    </source>
</evidence>
<evidence type="ECO:0000256" key="1">
    <source>
        <dbReference type="ARBA" id="ARBA00006625"/>
    </source>
</evidence>
<dbReference type="Pfam" id="PF02275">
    <property type="entry name" value="CBAH"/>
    <property type="match status" value="1"/>
</dbReference>